<keyword evidence="3" id="KW-0808">Transferase</keyword>
<comment type="caution">
    <text evidence="9">The sequence shown here is derived from an EMBL/GenBank/DDBJ whole genome shotgun (WGS) entry which is preliminary data.</text>
</comment>
<evidence type="ECO:0000256" key="3">
    <source>
        <dbReference type="ARBA" id="ARBA00022679"/>
    </source>
</evidence>
<dbReference type="GO" id="GO:0016020">
    <property type="term" value="C:membrane"/>
    <property type="evidence" value="ECO:0007669"/>
    <property type="project" value="UniProtKB-SubCell"/>
</dbReference>
<dbReference type="EMBL" id="PFWU01000019">
    <property type="protein sequence ID" value="PJA45780.1"/>
    <property type="molecule type" value="Genomic_DNA"/>
</dbReference>
<proteinExistence type="inferred from homology"/>
<name>A0A2M7XD16_9BACT</name>
<keyword evidence="6 7" id="KW-0472">Membrane</keyword>
<keyword evidence="5 7" id="KW-1133">Transmembrane helix</keyword>
<dbReference type="Pfam" id="PF02397">
    <property type="entry name" value="Bac_transf"/>
    <property type="match status" value="1"/>
</dbReference>
<protein>
    <recommendedName>
        <fullName evidence="8">Bacterial sugar transferase domain-containing protein</fullName>
    </recommendedName>
</protein>
<evidence type="ECO:0000313" key="9">
    <source>
        <dbReference type="EMBL" id="PJA45780.1"/>
    </source>
</evidence>
<accession>A0A2M7XD16</accession>
<comment type="similarity">
    <text evidence="2">Belongs to the bacterial sugar transferase family.</text>
</comment>
<evidence type="ECO:0000256" key="5">
    <source>
        <dbReference type="ARBA" id="ARBA00022989"/>
    </source>
</evidence>
<feature type="transmembrane region" description="Helical" evidence="7">
    <location>
        <begin position="255"/>
        <end position="276"/>
    </location>
</feature>
<evidence type="ECO:0000256" key="6">
    <source>
        <dbReference type="ARBA" id="ARBA00023136"/>
    </source>
</evidence>
<organism evidence="9 10">
    <name type="scientific">Candidatus Uhrbacteria bacterium CG_4_9_14_3_um_filter_50_9</name>
    <dbReference type="NCBI Taxonomy" id="1975035"/>
    <lineage>
        <taxon>Bacteria</taxon>
        <taxon>Candidatus Uhriibacteriota</taxon>
    </lineage>
</organism>
<evidence type="ECO:0000259" key="8">
    <source>
        <dbReference type="Pfam" id="PF02397"/>
    </source>
</evidence>
<dbReference type="InterPro" id="IPR017475">
    <property type="entry name" value="EPS_sugar_tfrase"/>
</dbReference>
<dbReference type="Proteomes" id="UP000229385">
    <property type="component" value="Unassembled WGS sequence"/>
</dbReference>
<reference evidence="10" key="1">
    <citation type="submission" date="2017-09" db="EMBL/GenBank/DDBJ databases">
        <title>Depth-based differentiation of microbial function through sediment-hosted aquifers and enrichment of novel symbionts in the deep terrestrial subsurface.</title>
        <authorList>
            <person name="Probst A.J."/>
            <person name="Ladd B."/>
            <person name="Jarett J.K."/>
            <person name="Geller-Mcgrath D.E."/>
            <person name="Sieber C.M.K."/>
            <person name="Emerson J.B."/>
            <person name="Anantharaman K."/>
            <person name="Thomas B.C."/>
            <person name="Malmstrom R."/>
            <person name="Stieglmeier M."/>
            <person name="Klingl A."/>
            <person name="Woyke T."/>
            <person name="Ryan C.M."/>
            <person name="Banfield J.F."/>
        </authorList>
    </citation>
    <scope>NUCLEOTIDE SEQUENCE [LARGE SCALE GENOMIC DNA]</scope>
</reference>
<evidence type="ECO:0000256" key="4">
    <source>
        <dbReference type="ARBA" id="ARBA00022692"/>
    </source>
</evidence>
<dbReference type="InterPro" id="IPR003362">
    <property type="entry name" value="Bact_transf"/>
</dbReference>
<feature type="transmembrane region" description="Helical" evidence="7">
    <location>
        <begin position="12"/>
        <end position="34"/>
    </location>
</feature>
<dbReference type="GO" id="GO:0016780">
    <property type="term" value="F:phosphotransferase activity, for other substituted phosphate groups"/>
    <property type="evidence" value="ECO:0007669"/>
    <property type="project" value="TreeGrafter"/>
</dbReference>
<keyword evidence="4 7" id="KW-0812">Transmembrane</keyword>
<dbReference type="AlphaFoldDB" id="A0A2M7XD16"/>
<dbReference type="PANTHER" id="PTHR30576">
    <property type="entry name" value="COLANIC BIOSYNTHESIS UDP-GLUCOSE LIPID CARRIER TRANSFERASE"/>
    <property type="match status" value="1"/>
</dbReference>
<feature type="transmembrane region" description="Helical" evidence="7">
    <location>
        <begin position="46"/>
        <end position="65"/>
    </location>
</feature>
<gene>
    <name evidence="9" type="ORF">CO174_01605</name>
</gene>
<dbReference type="NCBIfam" id="TIGR03025">
    <property type="entry name" value="EPS_sugtrans"/>
    <property type="match status" value="1"/>
</dbReference>
<feature type="transmembrane region" description="Helical" evidence="7">
    <location>
        <begin position="110"/>
        <end position="133"/>
    </location>
</feature>
<comment type="subcellular location">
    <subcellularLocation>
        <location evidence="1">Membrane</location>
        <topology evidence="1">Multi-pass membrane protein</topology>
    </subcellularLocation>
</comment>
<sequence>MTLQKRRVTNLLLLALPVFLFFNLSFVTALWWWYRGLPPENTINAHISLFTIMHLSWLVIFYLFQLLDLRTYRGWQWIYRLVWAMGLSMIVGAFIFYLQPNLLVTPRRMLAVHVVLSSGLTLLWGAAATWAMGKRRPLHILFMGVDTVATERFSELANQQRFSIRCTHVSSSHQAPLDEFAARKPDILCLSSTLPEGYEHLIEEARKERVPIYTYTDLYEEFLRRIAVGELHSWSRPNSSPFMHLHLIIKRLTDITIGLLLGLVVLVTAPIIVPLIKLSSEGPIFFLQRRVTLDGKPFTIYKYRTMRTDTDSSTWTQKKDPRVTRIGGLLRRSHLDEIPQAWNLIKGDLSLVGPRPEQVVIVEELKKRIPFYAHRHHIRSGLTGWAQLQGYAGTVRGSQDKLEFDLYYLKHQSLLFDLEIILKTLRSLAGLSGR</sequence>
<dbReference type="PANTHER" id="PTHR30576:SF0">
    <property type="entry name" value="UNDECAPRENYL-PHOSPHATE N-ACETYLGALACTOSAMINYL 1-PHOSPHATE TRANSFERASE-RELATED"/>
    <property type="match status" value="1"/>
</dbReference>
<evidence type="ECO:0000313" key="10">
    <source>
        <dbReference type="Proteomes" id="UP000229385"/>
    </source>
</evidence>
<evidence type="ECO:0000256" key="7">
    <source>
        <dbReference type="SAM" id="Phobius"/>
    </source>
</evidence>
<evidence type="ECO:0000256" key="1">
    <source>
        <dbReference type="ARBA" id="ARBA00004141"/>
    </source>
</evidence>
<feature type="transmembrane region" description="Helical" evidence="7">
    <location>
        <begin position="77"/>
        <end position="98"/>
    </location>
</feature>
<feature type="domain" description="Bacterial sugar transferase" evidence="8">
    <location>
        <begin position="250"/>
        <end position="427"/>
    </location>
</feature>
<evidence type="ECO:0000256" key="2">
    <source>
        <dbReference type="ARBA" id="ARBA00006464"/>
    </source>
</evidence>